<dbReference type="OrthoDB" id="21095at2759"/>
<dbReference type="SUPFAM" id="SSF81872">
    <property type="entry name" value="BRCA2 helical domain"/>
    <property type="match status" value="1"/>
</dbReference>
<evidence type="ECO:0000313" key="4">
    <source>
        <dbReference type="Proteomes" id="UP000054248"/>
    </source>
</evidence>
<evidence type="ECO:0000259" key="1">
    <source>
        <dbReference type="Pfam" id="PF09103"/>
    </source>
</evidence>
<evidence type="ECO:0000313" key="3">
    <source>
        <dbReference type="EMBL" id="KIO26974.1"/>
    </source>
</evidence>
<dbReference type="PANTHER" id="PTHR11289">
    <property type="entry name" value="BREAST CANCER TYPE 2 SUSCEPTIBILITY PROTEIN BRCA2"/>
    <property type="match status" value="1"/>
</dbReference>
<reference evidence="4" key="2">
    <citation type="submission" date="2015-01" db="EMBL/GenBank/DDBJ databases">
        <title>Evolutionary Origins and Diversification of the Mycorrhizal Mutualists.</title>
        <authorList>
            <consortium name="DOE Joint Genome Institute"/>
            <consortium name="Mycorrhizal Genomics Consortium"/>
            <person name="Kohler A."/>
            <person name="Kuo A."/>
            <person name="Nagy L.G."/>
            <person name="Floudas D."/>
            <person name="Copeland A."/>
            <person name="Barry K.W."/>
            <person name="Cichocki N."/>
            <person name="Veneault-Fourrey C."/>
            <person name="LaButti K."/>
            <person name="Lindquist E.A."/>
            <person name="Lipzen A."/>
            <person name="Lundell T."/>
            <person name="Morin E."/>
            <person name="Murat C."/>
            <person name="Riley R."/>
            <person name="Ohm R."/>
            <person name="Sun H."/>
            <person name="Tunlid A."/>
            <person name="Henrissat B."/>
            <person name="Grigoriev I.V."/>
            <person name="Hibbett D.S."/>
            <person name="Martin F."/>
        </authorList>
    </citation>
    <scope>NUCLEOTIDE SEQUENCE [LARGE SCALE GENOMIC DNA]</scope>
    <source>
        <strain evidence="4">MUT 4182</strain>
    </source>
</reference>
<dbReference type="PANTHER" id="PTHR11289:SF0">
    <property type="entry name" value="BREAST CANCER TYPE 2 SUSCEPTIBILITY PROTEIN"/>
    <property type="match status" value="1"/>
</dbReference>
<feature type="domain" description="Breast cancer type 2 susceptibility protein helical" evidence="2">
    <location>
        <begin position="19"/>
        <end position="72"/>
    </location>
</feature>
<keyword evidence="4" id="KW-1185">Reference proteome</keyword>
<dbReference type="AlphaFoldDB" id="A0A0C3QKM1"/>
<dbReference type="Pfam" id="PF09103">
    <property type="entry name" value="BRCA-2_OB1"/>
    <property type="match status" value="1"/>
</dbReference>
<protein>
    <submittedName>
        <fullName evidence="3">Uncharacterized protein</fullName>
    </submittedName>
</protein>
<dbReference type="Pfam" id="PF09169">
    <property type="entry name" value="BRCA-2_helical"/>
    <property type="match status" value="1"/>
</dbReference>
<dbReference type="Gene3D" id="2.40.50.140">
    <property type="entry name" value="Nucleic acid-binding proteins"/>
    <property type="match status" value="1"/>
</dbReference>
<evidence type="ECO:0000259" key="2">
    <source>
        <dbReference type="Pfam" id="PF09169"/>
    </source>
</evidence>
<dbReference type="GO" id="GO:0000724">
    <property type="term" value="P:double-strand break repair via homologous recombination"/>
    <property type="evidence" value="ECO:0007669"/>
    <property type="project" value="InterPro"/>
</dbReference>
<dbReference type="InterPro" id="IPR015252">
    <property type="entry name" value="BRCA2_hlx"/>
</dbReference>
<dbReference type="EMBL" id="KN823016">
    <property type="protein sequence ID" value="KIO26974.1"/>
    <property type="molecule type" value="Genomic_DNA"/>
</dbReference>
<dbReference type="HOGENOM" id="CLU_1943282_0_0_1"/>
<organism evidence="3 4">
    <name type="scientific">Tulasnella calospora MUT 4182</name>
    <dbReference type="NCBI Taxonomy" id="1051891"/>
    <lineage>
        <taxon>Eukaryota</taxon>
        <taxon>Fungi</taxon>
        <taxon>Dikarya</taxon>
        <taxon>Basidiomycota</taxon>
        <taxon>Agaricomycotina</taxon>
        <taxon>Agaricomycetes</taxon>
        <taxon>Cantharellales</taxon>
        <taxon>Tulasnellaceae</taxon>
        <taxon>Tulasnella</taxon>
    </lineage>
</organism>
<dbReference type="GO" id="GO:0006355">
    <property type="term" value="P:regulation of DNA-templated transcription"/>
    <property type="evidence" value="ECO:0007669"/>
    <property type="project" value="TreeGrafter"/>
</dbReference>
<name>A0A0C3QKM1_9AGAM</name>
<proteinExistence type="predicted"/>
<reference evidence="3 4" key="1">
    <citation type="submission" date="2014-04" db="EMBL/GenBank/DDBJ databases">
        <authorList>
            <consortium name="DOE Joint Genome Institute"/>
            <person name="Kuo A."/>
            <person name="Girlanda M."/>
            <person name="Perotto S."/>
            <person name="Kohler A."/>
            <person name="Nagy L.G."/>
            <person name="Floudas D."/>
            <person name="Copeland A."/>
            <person name="Barry K.W."/>
            <person name="Cichocki N."/>
            <person name="Veneault-Fourrey C."/>
            <person name="LaButti K."/>
            <person name="Lindquist E.A."/>
            <person name="Lipzen A."/>
            <person name="Lundell T."/>
            <person name="Morin E."/>
            <person name="Murat C."/>
            <person name="Sun H."/>
            <person name="Tunlid A."/>
            <person name="Henrissat B."/>
            <person name="Grigoriev I.V."/>
            <person name="Hibbett D.S."/>
            <person name="Martin F."/>
            <person name="Nordberg H.P."/>
            <person name="Cantor M.N."/>
            <person name="Hua S.X."/>
        </authorList>
    </citation>
    <scope>NUCLEOTIDE SEQUENCE [LARGE SCALE GENOMIC DNA]</scope>
    <source>
        <strain evidence="3 4">MUT 4182</strain>
    </source>
</reference>
<feature type="non-terminal residue" evidence="3">
    <location>
        <position position="130"/>
    </location>
</feature>
<dbReference type="Proteomes" id="UP000054248">
    <property type="component" value="Unassembled WGS sequence"/>
</dbReference>
<dbReference type="STRING" id="1051891.A0A0C3QKM1"/>
<dbReference type="SUPFAM" id="SSF50249">
    <property type="entry name" value="Nucleic acid-binding proteins"/>
    <property type="match status" value="1"/>
</dbReference>
<sequence length="130" mass="14716">MLNPLGVDSALLYLREKGCKLVTAEWVRNHWSFVLWKLAALVCSCPDLAESKWSYEEATRQLLYRYEREVNQAQRPPIRLITEGDTASTRPMVLCVCGVTPGENTVTDQGEVIEGLPTLDVTDGWYKLRA</sequence>
<dbReference type="InterPro" id="IPR012340">
    <property type="entry name" value="NA-bd_OB-fold"/>
</dbReference>
<dbReference type="InterPro" id="IPR015187">
    <property type="entry name" value="BRCA2_OB_1"/>
</dbReference>
<dbReference type="InterPro" id="IPR036315">
    <property type="entry name" value="BRCA2_hlx_sf"/>
</dbReference>
<dbReference type="InterPro" id="IPR015525">
    <property type="entry name" value="BRCA2"/>
</dbReference>
<accession>A0A0C3QKM1</accession>
<gene>
    <name evidence="3" type="ORF">M407DRAFT_73878</name>
</gene>
<feature type="domain" description="BRCA2 OB1" evidence="1">
    <location>
        <begin position="76"/>
        <end position="130"/>
    </location>
</feature>